<dbReference type="OrthoDB" id="446723at2759"/>
<keyword evidence="2" id="KW-1185">Reference proteome</keyword>
<proteinExistence type="predicted"/>
<dbReference type="Proteomes" id="UP000799539">
    <property type="component" value="Unassembled WGS sequence"/>
</dbReference>
<name>A0A6A6F0P8_9PEZI</name>
<dbReference type="InterPro" id="IPR029058">
    <property type="entry name" value="AB_hydrolase_fold"/>
</dbReference>
<accession>A0A6A6F0P8</accession>
<dbReference type="PANTHER" id="PTHR12277:SF81">
    <property type="entry name" value="PROTEIN ABHD13"/>
    <property type="match status" value="1"/>
</dbReference>
<gene>
    <name evidence="1" type="ORF">CERZMDRAFT_114794</name>
</gene>
<dbReference type="Gene3D" id="3.40.50.1820">
    <property type="entry name" value="alpha/beta hydrolase"/>
    <property type="match status" value="1"/>
</dbReference>
<protein>
    <recommendedName>
        <fullName evidence="3">AB hydrolase-1 domain-containing protein</fullName>
    </recommendedName>
</protein>
<sequence length="309" mass="34034">MQMTWFKDLNVPEIFGFLHNQVTPFEIPSSGIGSIYAWHILPTGTYRRYEQDLQQDASEFALDVTTRKSFSVLQKDPEALLIVHFHGAGGSVGSGYRCPNYRALCAGHPDKIHVLAFDYRGSGRSKGVPTERSVIVDAISVSLGTAVNIAIAEHYSHQKPPVSFVGHVLTVPFVDVPTLVSTYSVAGTVPILGLVAKWSTRDRIASYVKNNEANKMPCQITIIHAEDDYDIPWTHTPQLFWHAVDASQAGEIAFEELGEVKAKSKVDLGYAEILKYGLHDVIMGNPIISLTVLRVFEVHAGRASSLCNN</sequence>
<dbReference type="PANTHER" id="PTHR12277">
    <property type="entry name" value="ALPHA/BETA HYDROLASE DOMAIN-CONTAINING PROTEIN"/>
    <property type="match status" value="1"/>
</dbReference>
<reference evidence="1" key="1">
    <citation type="journal article" date="2020" name="Stud. Mycol.">
        <title>101 Dothideomycetes genomes: a test case for predicting lifestyles and emergence of pathogens.</title>
        <authorList>
            <person name="Haridas S."/>
            <person name="Albert R."/>
            <person name="Binder M."/>
            <person name="Bloem J."/>
            <person name="Labutti K."/>
            <person name="Salamov A."/>
            <person name="Andreopoulos B."/>
            <person name="Baker S."/>
            <person name="Barry K."/>
            <person name="Bills G."/>
            <person name="Bluhm B."/>
            <person name="Cannon C."/>
            <person name="Castanera R."/>
            <person name="Culley D."/>
            <person name="Daum C."/>
            <person name="Ezra D."/>
            <person name="Gonzalez J."/>
            <person name="Henrissat B."/>
            <person name="Kuo A."/>
            <person name="Liang C."/>
            <person name="Lipzen A."/>
            <person name="Lutzoni F."/>
            <person name="Magnuson J."/>
            <person name="Mondo S."/>
            <person name="Nolan M."/>
            <person name="Ohm R."/>
            <person name="Pangilinan J."/>
            <person name="Park H.-J."/>
            <person name="Ramirez L."/>
            <person name="Alfaro M."/>
            <person name="Sun H."/>
            <person name="Tritt A."/>
            <person name="Yoshinaga Y."/>
            <person name="Zwiers L.-H."/>
            <person name="Turgeon B."/>
            <person name="Goodwin S."/>
            <person name="Spatafora J."/>
            <person name="Crous P."/>
            <person name="Grigoriev I."/>
        </authorList>
    </citation>
    <scope>NUCLEOTIDE SEQUENCE</scope>
    <source>
        <strain evidence="1">SCOH1-5</strain>
    </source>
</reference>
<evidence type="ECO:0000313" key="1">
    <source>
        <dbReference type="EMBL" id="KAF2208058.1"/>
    </source>
</evidence>
<dbReference type="SUPFAM" id="SSF53474">
    <property type="entry name" value="alpha/beta-Hydrolases"/>
    <property type="match status" value="1"/>
</dbReference>
<dbReference type="AlphaFoldDB" id="A0A6A6F0P8"/>
<evidence type="ECO:0008006" key="3">
    <source>
        <dbReference type="Google" id="ProtNLM"/>
    </source>
</evidence>
<evidence type="ECO:0000313" key="2">
    <source>
        <dbReference type="Proteomes" id="UP000799539"/>
    </source>
</evidence>
<dbReference type="EMBL" id="ML992697">
    <property type="protein sequence ID" value="KAF2208058.1"/>
    <property type="molecule type" value="Genomic_DNA"/>
</dbReference>
<organism evidence="1 2">
    <name type="scientific">Cercospora zeae-maydis SCOH1-5</name>
    <dbReference type="NCBI Taxonomy" id="717836"/>
    <lineage>
        <taxon>Eukaryota</taxon>
        <taxon>Fungi</taxon>
        <taxon>Dikarya</taxon>
        <taxon>Ascomycota</taxon>
        <taxon>Pezizomycotina</taxon>
        <taxon>Dothideomycetes</taxon>
        <taxon>Dothideomycetidae</taxon>
        <taxon>Mycosphaerellales</taxon>
        <taxon>Mycosphaerellaceae</taxon>
        <taxon>Cercospora</taxon>
    </lineage>
</organism>